<evidence type="ECO:0000256" key="2">
    <source>
        <dbReference type="ARBA" id="ARBA00022598"/>
    </source>
</evidence>
<comment type="pathway">
    <text evidence="10 11">Cell wall biogenesis; peptidoglycan biosynthesis.</text>
</comment>
<dbReference type="EMBL" id="JAUSUG010000004">
    <property type="protein sequence ID" value="MDQ0254092.1"/>
    <property type="molecule type" value="Genomic_DNA"/>
</dbReference>
<evidence type="ECO:0000313" key="15">
    <source>
        <dbReference type="EMBL" id="MDQ0254092.1"/>
    </source>
</evidence>
<dbReference type="HAMAP" id="MF_02019">
    <property type="entry name" value="MurF"/>
    <property type="match status" value="1"/>
</dbReference>
<feature type="binding site" evidence="10">
    <location>
        <begin position="123"/>
        <end position="129"/>
    </location>
    <ligand>
        <name>ATP</name>
        <dbReference type="ChEBI" id="CHEBI:30616"/>
    </ligand>
</feature>
<dbReference type="EC" id="6.3.2.10" evidence="10 11"/>
<comment type="function">
    <text evidence="10 11">Involved in cell wall formation. Catalyzes the final step in the synthesis of UDP-N-acetylmuramoyl-pentapeptide, the precursor of murein.</text>
</comment>
<evidence type="ECO:0000259" key="13">
    <source>
        <dbReference type="Pfam" id="PF02875"/>
    </source>
</evidence>
<dbReference type="SUPFAM" id="SSF53623">
    <property type="entry name" value="MurD-like peptide ligases, catalytic domain"/>
    <property type="match status" value="1"/>
</dbReference>
<dbReference type="InterPro" id="IPR035911">
    <property type="entry name" value="MurE/MurF_N"/>
</dbReference>
<evidence type="ECO:0000256" key="4">
    <source>
        <dbReference type="ARBA" id="ARBA00022741"/>
    </source>
</evidence>
<name>A0ABT9ZS94_9BACI</name>
<dbReference type="GO" id="GO:0047480">
    <property type="term" value="F:UDP-N-acetylmuramoyl-tripeptide-D-alanyl-D-alanine ligase activity"/>
    <property type="evidence" value="ECO:0007669"/>
    <property type="project" value="UniProtKB-EC"/>
</dbReference>
<evidence type="ECO:0000256" key="8">
    <source>
        <dbReference type="ARBA" id="ARBA00023306"/>
    </source>
</evidence>
<evidence type="ECO:0000256" key="7">
    <source>
        <dbReference type="ARBA" id="ARBA00022984"/>
    </source>
</evidence>
<dbReference type="Pfam" id="PF08245">
    <property type="entry name" value="Mur_ligase_M"/>
    <property type="match status" value="1"/>
</dbReference>
<proteinExistence type="inferred from homology"/>
<keyword evidence="9 10" id="KW-0961">Cell wall biogenesis/degradation</keyword>
<keyword evidence="6 10" id="KW-0133">Cell shape</keyword>
<dbReference type="PANTHER" id="PTHR43024:SF1">
    <property type="entry name" value="UDP-N-ACETYLMURAMOYL-TRIPEPTIDE--D-ALANYL-D-ALANINE LIGASE"/>
    <property type="match status" value="1"/>
</dbReference>
<feature type="domain" description="Mur ligase N-terminal catalytic" evidence="12">
    <location>
        <begin position="37"/>
        <end position="110"/>
    </location>
</feature>
<comment type="caution">
    <text evidence="15">The sequence shown here is derived from an EMBL/GenBank/DDBJ whole genome shotgun (WGS) entry which is preliminary data.</text>
</comment>
<keyword evidence="2 10" id="KW-0436">Ligase</keyword>
<dbReference type="InterPro" id="IPR036565">
    <property type="entry name" value="Mur-like_cat_sf"/>
</dbReference>
<evidence type="ECO:0000259" key="12">
    <source>
        <dbReference type="Pfam" id="PF01225"/>
    </source>
</evidence>
<reference evidence="15 16" key="1">
    <citation type="submission" date="2023-07" db="EMBL/GenBank/DDBJ databases">
        <title>Genomic Encyclopedia of Type Strains, Phase IV (KMG-IV): sequencing the most valuable type-strain genomes for metagenomic binning, comparative biology and taxonomic classification.</title>
        <authorList>
            <person name="Goeker M."/>
        </authorList>
    </citation>
    <scope>NUCLEOTIDE SEQUENCE [LARGE SCALE GENOMIC DNA]</scope>
    <source>
        <strain evidence="15 16">DSM 9768</strain>
    </source>
</reference>
<dbReference type="InterPro" id="IPR036615">
    <property type="entry name" value="Mur_ligase_C_dom_sf"/>
</dbReference>
<evidence type="ECO:0000313" key="16">
    <source>
        <dbReference type="Proteomes" id="UP001230005"/>
    </source>
</evidence>
<dbReference type="Gene3D" id="3.90.190.20">
    <property type="entry name" value="Mur ligase, C-terminal domain"/>
    <property type="match status" value="1"/>
</dbReference>
<organism evidence="15 16">
    <name type="scientific">Evansella vedderi</name>
    <dbReference type="NCBI Taxonomy" id="38282"/>
    <lineage>
        <taxon>Bacteria</taxon>
        <taxon>Bacillati</taxon>
        <taxon>Bacillota</taxon>
        <taxon>Bacilli</taxon>
        <taxon>Bacillales</taxon>
        <taxon>Bacillaceae</taxon>
        <taxon>Evansella</taxon>
    </lineage>
</organism>
<dbReference type="PANTHER" id="PTHR43024">
    <property type="entry name" value="UDP-N-ACETYLMURAMOYL-TRIPEPTIDE--D-ALANYL-D-ALANINE LIGASE"/>
    <property type="match status" value="1"/>
</dbReference>
<dbReference type="InterPro" id="IPR005863">
    <property type="entry name" value="UDP-N-AcMur_synth"/>
</dbReference>
<dbReference type="Pfam" id="PF01225">
    <property type="entry name" value="Mur_ligase"/>
    <property type="match status" value="1"/>
</dbReference>
<dbReference type="Pfam" id="PF02875">
    <property type="entry name" value="Mur_ligase_C"/>
    <property type="match status" value="1"/>
</dbReference>
<keyword evidence="5 10" id="KW-0067">ATP-binding</keyword>
<dbReference type="InterPro" id="IPR051046">
    <property type="entry name" value="MurCDEF_CellWall_CoF430Synth"/>
</dbReference>
<sequence>MIRLEEGAIAMITKTFKDIAAWVNGEVVESGDNTLEVAGVSTDTRTIQQGNLYIPIVGENFNGHDFVRAAVENGASGALWQKSQPNPPEDVPLIYVEDTLLALQDLAKNYLDYLPAKVVGITGSNGKTTTKDMVTSVLATTYKVQKTEGNYNNHIGLPLTILRLEEDTEIAVLEMGMSGRGEIELLSTIAKPEAAIITNIGESHLQDLGSREGISEAKFEITVGLKENGTLVIHGDEPLLTEKVVNSPFKVITFGSSERNDYYSVHVQQKSNGTYFKINGEEDIEFFIPVLGKHNINNALSAIALAKQFDVSIPNIKKGLESIKITGMRTELIQGKSGVAVINDAYNASPTSMRAAIQLLQDLKDYGKKIVVLGDMLELGDEEETFHYEVGKGIDPSKINYVFTFGELGRKIAEGAKVNFSGEQVFAYDDKQALITKLKEVVEEGDIVLIKGSRGMKLEEVVHALT</sequence>
<feature type="domain" description="Mur ligase C-terminal" evidence="13">
    <location>
        <begin position="328"/>
        <end position="454"/>
    </location>
</feature>
<keyword evidence="16" id="KW-1185">Reference proteome</keyword>
<keyword evidence="1 10" id="KW-0963">Cytoplasm</keyword>
<comment type="similarity">
    <text evidence="10">Belongs to the MurCDEF family. MurF subfamily.</text>
</comment>
<keyword evidence="4 10" id="KW-0547">Nucleotide-binding</keyword>
<dbReference type="Proteomes" id="UP001230005">
    <property type="component" value="Unassembled WGS sequence"/>
</dbReference>
<protein>
    <recommendedName>
        <fullName evidence="10 11">UDP-N-acetylmuramoyl-tripeptide--D-alanyl-D-alanine ligase</fullName>
        <ecNumber evidence="10 11">6.3.2.10</ecNumber>
    </recommendedName>
    <alternativeName>
        <fullName evidence="10">D-alanyl-D-alanine-adding enzyme</fullName>
    </alternativeName>
</protein>
<dbReference type="InterPro" id="IPR000713">
    <property type="entry name" value="Mur_ligase_N"/>
</dbReference>
<feature type="domain" description="Mur ligase central" evidence="14">
    <location>
        <begin position="121"/>
        <end position="306"/>
    </location>
</feature>
<dbReference type="SUPFAM" id="SSF63418">
    <property type="entry name" value="MurE/MurF N-terminal domain"/>
    <property type="match status" value="1"/>
</dbReference>
<keyword evidence="8 10" id="KW-0131">Cell cycle</keyword>
<comment type="catalytic activity">
    <reaction evidence="10 11">
        <text>D-alanyl-D-alanine + UDP-N-acetyl-alpha-D-muramoyl-L-alanyl-gamma-D-glutamyl-meso-2,6-diaminopimelate + ATP = UDP-N-acetyl-alpha-D-muramoyl-L-alanyl-gamma-D-glutamyl-meso-2,6-diaminopimeloyl-D-alanyl-D-alanine + ADP + phosphate + H(+)</text>
        <dbReference type="Rhea" id="RHEA:28374"/>
        <dbReference type="ChEBI" id="CHEBI:15378"/>
        <dbReference type="ChEBI" id="CHEBI:30616"/>
        <dbReference type="ChEBI" id="CHEBI:43474"/>
        <dbReference type="ChEBI" id="CHEBI:57822"/>
        <dbReference type="ChEBI" id="CHEBI:61386"/>
        <dbReference type="ChEBI" id="CHEBI:83905"/>
        <dbReference type="ChEBI" id="CHEBI:456216"/>
        <dbReference type="EC" id="6.3.2.10"/>
    </reaction>
</comment>
<evidence type="ECO:0000256" key="9">
    <source>
        <dbReference type="ARBA" id="ARBA00023316"/>
    </source>
</evidence>
<keyword evidence="3 10" id="KW-0132">Cell division</keyword>
<gene>
    <name evidence="10" type="primary">murF</name>
    <name evidence="15" type="ORF">J2S74_001465</name>
</gene>
<dbReference type="Gene3D" id="3.40.1390.10">
    <property type="entry name" value="MurE/MurF, N-terminal domain"/>
    <property type="match status" value="1"/>
</dbReference>
<dbReference type="InterPro" id="IPR013221">
    <property type="entry name" value="Mur_ligase_cen"/>
</dbReference>
<dbReference type="SUPFAM" id="SSF53244">
    <property type="entry name" value="MurD-like peptide ligases, peptide-binding domain"/>
    <property type="match status" value="1"/>
</dbReference>
<keyword evidence="7 10" id="KW-0573">Peptidoglycan synthesis</keyword>
<accession>A0ABT9ZS94</accession>
<dbReference type="InterPro" id="IPR004101">
    <property type="entry name" value="Mur_ligase_C"/>
</dbReference>
<evidence type="ECO:0000256" key="10">
    <source>
        <dbReference type="HAMAP-Rule" id="MF_02019"/>
    </source>
</evidence>
<dbReference type="Gene3D" id="3.40.1190.10">
    <property type="entry name" value="Mur-like, catalytic domain"/>
    <property type="match status" value="1"/>
</dbReference>
<evidence type="ECO:0000256" key="6">
    <source>
        <dbReference type="ARBA" id="ARBA00022960"/>
    </source>
</evidence>
<comment type="subcellular location">
    <subcellularLocation>
        <location evidence="10 11">Cytoplasm</location>
    </subcellularLocation>
</comment>
<evidence type="ECO:0000256" key="11">
    <source>
        <dbReference type="RuleBase" id="RU004136"/>
    </source>
</evidence>
<evidence type="ECO:0000256" key="3">
    <source>
        <dbReference type="ARBA" id="ARBA00022618"/>
    </source>
</evidence>
<evidence type="ECO:0000256" key="1">
    <source>
        <dbReference type="ARBA" id="ARBA00022490"/>
    </source>
</evidence>
<evidence type="ECO:0000259" key="14">
    <source>
        <dbReference type="Pfam" id="PF08245"/>
    </source>
</evidence>
<evidence type="ECO:0000256" key="5">
    <source>
        <dbReference type="ARBA" id="ARBA00022840"/>
    </source>
</evidence>
<dbReference type="NCBIfam" id="TIGR01143">
    <property type="entry name" value="murF"/>
    <property type="match status" value="1"/>
</dbReference>